<evidence type="ECO:0000313" key="2">
    <source>
        <dbReference type="Proteomes" id="UP000054773"/>
    </source>
</evidence>
<organism evidence="1 2">
    <name type="scientific">Legionella erythra</name>
    <dbReference type="NCBI Taxonomy" id="448"/>
    <lineage>
        <taxon>Bacteria</taxon>
        <taxon>Pseudomonadati</taxon>
        <taxon>Pseudomonadota</taxon>
        <taxon>Gammaproteobacteria</taxon>
        <taxon>Legionellales</taxon>
        <taxon>Legionellaceae</taxon>
        <taxon>Legionella</taxon>
    </lineage>
</organism>
<sequence length="565" mass="63926">MINLSVKKNENKIEIRIDYLRTQGIFFEENPDTFNLDTINAKTSSLSQLIEELTSPSAWTFCPMAGQALVKNQIQLKMVEGTLFYSLLNEAGDRVDGSIAKDELKSMLHADCNSLLPNGNDLSPLQPHFSRLMNYMALKHLGGFYFFKALPRLTGEAISMRSVPAQEFLARPLSYDRKNKAKEQPYTWSTVIYDIPTENPEAALRLIAFFQVYVKTRVHVVRQYSVAERLKDKKFGALAPNQIFGDAKAQAAQPPIQPIHAFIEAVLEIMQPLPHYATLFKHLQTVYRYANDWALLCENEDELRTRDLLSERVFNEEAIRLVLDFKSPSFLYDENLPLDVRQSRFDQMIMAYEQAGLLRELISFVEGLNGVAVTQFLKERTHLKKALDGAVIEWDSEVANSTEVRFLSGSTFSLSEGRMRVVNHGANPYYLVYKTAENAALLTPEVSFLLKELLLCEAEEGDFHQGIVFTEAASEQLMNQGLHFNAQYIEQRVAKYRLEQQETALAKNMLLARTVLSEQDKQSIASLSALGLHASATKGKSESKTEWSNSLKSSSEETTCACKLL</sequence>
<dbReference type="Proteomes" id="UP000054773">
    <property type="component" value="Unassembled WGS sequence"/>
</dbReference>
<keyword evidence="2" id="KW-1185">Reference proteome</keyword>
<proteinExistence type="predicted"/>
<dbReference type="STRING" id="448.Lery_1903"/>
<evidence type="ECO:0000313" key="1">
    <source>
        <dbReference type="EMBL" id="KTC96111.1"/>
    </source>
</evidence>
<dbReference type="AlphaFoldDB" id="A0A0W0TKG2"/>
<dbReference type="PATRIC" id="fig|448.7.peg.1994"/>
<name>A0A0W0TKG2_LEGER</name>
<dbReference type="OrthoDB" id="5652144at2"/>
<reference evidence="1 2" key="1">
    <citation type="submission" date="2015-11" db="EMBL/GenBank/DDBJ databases">
        <title>Genomic analysis of 38 Legionella species identifies large and diverse effector repertoires.</title>
        <authorList>
            <person name="Burstein D."/>
            <person name="Amaro F."/>
            <person name="Zusman T."/>
            <person name="Lifshitz Z."/>
            <person name="Cohen O."/>
            <person name="Gilbert J.A."/>
            <person name="Pupko T."/>
            <person name="Shuman H.A."/>
            <person name="Segal G."/>
        </authorList>
    </citation>
    <scope>NUCLEOTIDE SEQUENCE [LARGE SCALE GENOMIC DNA]</scope>
    <source>
        <strain evidence="1 2">SE-32A-C8</strain>
    </source>
</reference>
<protein>
    <submittedName>
        <fullName evidence="1">Uncharacterized protein</fullName>
    </submittedName>
</protein>
<accession>A0A0W0TKG2</accession>
<gene>
    <name evidence="1" type="ORF">Lery_1903</name>
</gene>
<dbReference type="EMBL" id="LNYA01000030">
    <property type="protein sequence ID" value="KTC96111.1"/>
    <property type="molecule type" value="Genomic_DNA"/>
</dbReference>
<comment type="caution">
    <text evidence="1">The sequence shown here is derived from an EMBL/GenBank/DDBJ whole genome shotgun (WGS) entry which is preliminary data.</text>
</comment>